<evidence type="ECO:0000256" key="1">
    <source>
        <dbReference type="SAM" id="MobiDB-lite"/>
    </source>
</evidence>
<protein>
    <submittedName>
        <fullName evidence="2">Uncharacterized protein</fullName>
    </submittedName>
</protein>
<name>A0A8H3CST3_9AGAM</name>
<feature type="region of interest" description="Disordered" evidence="1">
    <location>
        <begin position="472"/>
        <end position="512"/>
    </location>
</feature>
<dbReference type="Proteomes" id="UP000663840">
    <property type="component" value="Unassembled WGS sequence"/>
</dbReference>
<feature type="compositionally biased region" description="Polar residues" evidence="1">
    <location>
        <begin position="27"/>
        <end position="42"/>
    </location>
</feature>
<sequence>MQGTSETKIISKTDKDLKEIIKRIKSMNGTNDPKITGSTTGPKESESEIEEEAEELDDDEAEEPDEEDDTEVEDIGGKSAKTNEEYAYLIIVPNPFEGNLGIKRDTIEHPTHWNRLYWVKIGDGSEILDRVQQYHNPSQYISIIKLNAQGNDRPKIKGKKKAGKILEHKLLSGHRCGGMGKGSSEWRGLYSEVKENGVADGTTRQDLQNLLLSFFPLTTLMDGRPSSQRISCADWRKRLKIYLETSEPTLGWEDVISLFGTIVNKGKGSVGTKVGNSEALENFPRIYILATPSTREESRYLGIDNASPDILETHYWVKIGYSCTQHSTVFGFVMSQYQSQVPDLSFNGYLLNKELTADEQKKNIDDIWANLGQVLDSDHKLTVPTAIKGTKWRLITIKGGGDTRSPAINFLDKFITTFHETKGNPFKVKRGALSRKNPRKQVKVESALQRKVKWKEDFYTEVKSRLNLQEDLDSQGGRRSDISGVAINMDGTSNDEMMELLDSMSQEDQSSR</sequence>
<evidence type="ECO:0000313" key="3">
    <source>
        <dbReference type="Proteomes" id="UP000663840"/>
    </source>
</evidence>
<organism evidence="2 3">
    <name type="scientific">Rhizoctonia solani</name>
    <dbReference type="NCBI Taxonomy" id="456999"/>
    <lineage>
        <taxon>Eukaryota</taxon>
        <taxon>Fungi</taxon>
        <taxon>Dikarya</taxon>
        <taxon>Basidiomycota</taxon>
        <taxon>Agaricomycotina</taxon>
        <taxon>Agaricomycetes</taxon>
        <taxon>Cantharellales</taxon>
        <taxon>Ceratobasidiaceae</taxon>
        <taxon>Rhizoctonia</taxon>
    </lineage>
</organism>
<accession>A0A8H3CST3</accession>
<gene>
    <name evidence="2" type="ORF">RDB_LOCUS151565</name>
</gene>
<proteinExistence type="predicted"/>
<feature type="compositionally biased region" description="Polar residues" evidence="1">
    <location>
        <begin position="503"/>
        <end position="512"/>
    </location>
</feature>
<feature type="compositionally biased region" description="Acidic residues" evidence="1">
    <location>
        <begin position="47"/>
        <end position="74"/>
    </location>
</feature>
<feature type="region of interest" description="Disordered" evidence="1">
    <location>
        <begin position="23"/>
        <end position="78"/>
    </location>
</feature>
<dbReference type="AlphaFoldDB" id="A0A8H3CST3"/>
<evidence type="ECO:0000313" key="2">
    <source>
        <dbReference type="EMBL" id="CAE6493840.1"/>
    </source>
</evidence>
<comment type="caution">
    <text evidence="2">The sequence shown here is derived from an EMBL/GenBank/DDBJ whole genome shotgun (WGS) entry which is preliminary data.</text>
</comment>
<reference evidence="2" key="1">
    <citation type="submission" date="2021-01" db="EMBL/GenBank/DDBJ databases">
        <authorList>
            <person name="Kaushik A."/>
        </authorList>
    </citation>
    <scope>NUCLEOTIDE SEQUENCE</scope>
    <source>
        <strain evidence="2">AG1-1A</strain>
    </source>
</reference>
<dbReference type="EMBL" id="CAJMWR010004304">
    <property type="protein sequence ID" value="CAE6493840.1"/>
    <property type="molecule type" value="Genomic_DNA"/>
</dbReference>